<dbReference type="Gene3D" id="3.40.50.1820">
    <property type="entry name" value="alpha/beta hydrolase"/>
    <property type="match status" value="1"/>
</dbReference>
<sequence>MSASDTRVLILPGRGGSGPDHWQSHWEQAHPAFRRVQQREWESPDRAEWVEALQAAVSESQRPTVLVAHSLSVSLVNHWAQQYPHGPVKGALLVAPSDVEAPAYPPGTTGFAPLPRQRLPFRSIVIASTDDPRVSLPRATAFAEAWGARLEVAGAHGHLGSASLLAAWPYGYGFLQELIDA</sequence>
<organism evidence="1 2">
    <name type="scientific">Herbaspirillum lusitanum</name>
    <dbReference type="NCBI Taxonomy" id="213312"/>
    <lineage>
        <taxon>Bacteria</taxon>
        <taxon>Pseudomonadati</taxon>
        <taxon>Pseudomonadota</taxon>
        <taxon>Betaproteobacteria</taxon>
        <taxon>Burkholderiales</taxon>
        <taxon>Oxalobacteraceae</taxon>
        <taxon>Herbaspirillum</taxon>
    </lineage>
</organism>
<name>A0ABW9AGS3_9BURK</name>
<dbReference type="GO" id="GO:0016787">
    <property type="term" value="F:hydrolase activity"/>
    <property type="evidence" value="ECO:0007669"/>
    <property type="project" value="UniProtKB-KW"/>
</dbReference>
<dbReference type="InterPro" id="IPR010662">
    <property type="entry name" value="RBBP9/YdeN"/>
</dbReference>
<protein>
    <submittedName>
        <fullName evidence="1">Alpha/beta hydrolase</fullName>
    </submittedName>
</protein>
<dbReference type="RefSeq" id="WP_408160477.1">
    <property type="nucleotide sequence ID" value="NZ_JAQQFM010000013.1"/>
</dbReference>
<keyword evidence="2" id="KW-1185">Reference proteome</keyword>
<evidence type="ECO:0000313" key="1">
    <source>
        <dbReference type="EMBL" id="MFL9927237.1"/>
    </source>
</evidence>
<dbReference type="EMBL" id="JAQQFM010000013">
    <property type="protein sequence ID" value="MFL9927237.1"/>
    <property type="molecule type" value="Genomic_DNA"/>
</dbReference>
<evidence type="ECO:0000313" key="2">
    <source>
        <dbReference type="Proteomes" id="UP001629246"/>
    </source>
</evidence>
<dbReference type="Pfam" id="PF06821">
    <property type="entry name" value="Ser_hydrolase"/>
    <property type="match status" value="1"/>
</dbReference>
<dbReference type="Proteomes" id="UP001629246">
    <property type="component" value="Unassembled WGS sequence"/>
</dbReference>
<keyword evidence="1" id="KW-0378">Hydrolase</keyword>
<reference evidence="1 2" key="1">
    <citation type="journal article" date="2024" name="Chem. Sci.">
        <title>Discovery of megapolipeptins by genome mining of a Burkholderiales bacteria collection.</title>
        <authorList>
            <person name="Paulo B.S."/>
            <person name="Recchia M.J.J."/>
            <person name="Lee S."/>
            <person name="Fergusson C.H."/>
            <person name="Romanowski S.B."/>
            <person name="Hernandez A."/>
            <person name="Krull N."/>
            <person name="Liu D.Y."/>
            <person name="Cavanagh H."/>
            <person name="Bos A."/>
            <person name="Gray C.A."/>
            <person name="Murphy B.T."/>
            <person name="Linington R.G."/>
            <person name="Eustaquio A.S."/>
        </authorList>
    </citation>
    <scope>NUCLEOTIDE SEQUENCE [LARGE SCALE GENOMIC DNA]</scope>
    <source>
        <strain evidence="1 2">RL21-008-BIB-A</strain>
    </source>
</reference>
<gene>
    <name evidence="1" type="ORF">PQR62_23395</name>
</gene>
<dbReference type="InterPro" id="IPR029058">
    <property type="entry name" value="AB_hydrolase_fold"/>
</dbReference>
<comment type="caution">
    <text evidence="1">The sequence shown here is derived from an EMBL/GenBank/DDBJ whole genome shotgun (WGS) entry which is preliminary data.</text>
</comment>
<accession>A0ABW9AGS3</accession>
<proteinExistence type="predicted"/>
<dbReference type="SUPFAM" id="SSF53474">
    <property type="entry name" value="alpha/beta-Hydrolases"/>
    <property type="match status" value="1"/>
</dbReference>